<reference evidence="2" key="1">
    <citation type="journal article" date="2021" name="Proc. Natl. Acad. Sci. U.S.A.">
        <title>A Catalog of Tens of Thousands of Viruses from Human Metagenomes Reveals Hidden Associations with Chronic Diseases.</title>
        <authorList>
            <person name="Tisza M.J."/>
            <person name="Buck C.B."/>
        </authorList>
    </citation>
    <scope>NUCLEOTIDE SEQUENCE</scope>
    <source>
        <strain evidence="2">Ct8NQ14</strain>
    </source>
</reference>
<name>A0A8S5PNL8_9CAUD</name>
<dbReference type="GO" id="GO:0016787">
    <property type="term" value="F:hydrolase activity"/>
    <property type="evidence" value="ECO:0007669"/>
    <property type="project" value="InterPro"/>
</dbReference>
<organism evidence="2">
    <name type="scientific">Siphoviridae sp. ct8NQ14</name>
    <dbReference type="NCBI Taxonomy" id="2825363"/>
    <lineage>
        <taxon>Viruses</taxon>
        <taxon>Duplodnaviria</taxon>
        <taxon>Heunggongvirae</taxon>
        <taxon>Uroviricota</taxon>
        <taxon>Caudoviricetes</taxon>
    </lineage>
</organism>
<evidence type="ECO:0000259" key="1">
    <source>
        <dbReference type="Pfam" id="PF00149"/>
    </source>
</evidence>
<dbReference type="InterPro" id="IPR004843">
    <property type="entry name" value="Calcineurin-like_PHP"/>
</dbReference>
<sequence>MGKILTDKQGNVIAKLLQFVATDSQVDAAITSYLKENGISLAEGIDLKKMNEKVGENASAISGLKSSVSGLQQAQNNVLLQYKDHFLDGFENGYIDNTTGIDSSVAGYARCGFTKITTGKTILIINIPTGYQCSFYFYDASKKFQGATVWMSPNQGYSISESQEGWYVRAVIYKSTGSIDLQAINIILAGTAVTDILDELKQSINVPTTLGEQDLSTSEKLELNITKASLAEYCHPNNILIPFLTDLHITCTAGKSADELVENAAKIRRHIACYNAISEEYIPDICVYGGDYLNNSSQTNKQTAVESHKAVRKLMDMTLGETPVIVCKGNHDDNTMYTDYKNGYVDSETLYNLVTSKDTEKAKRNVGDLEKAYGYYDIPNKKVRVFALNSDDVPTALDEESNKLSYGGQNNAGFSQAQLQFVADSLKITEEGWQVIFFSHHPLMTFTKEDTEASGYSCSGVTANHGGQALLEIIQAFVNKEKGTCNNTQQDFEVNVEYDFTRNKSNTVIASICGHTHVYCHKEVDGVHYIATRAVLGHPTYNYISTSTYIVIDRKNRVLHLIANGDGEDYNYNY</sequence>
<protein>
    <submittedName>
        <fullName evidence="2">Metallophosphatase domain protein</fullName>
    </submittedName>
</protein>
<feature type="domain" description="Calcineurin-like phosphoesterase" evidence="1">
    <location>
        <begin position="243"/>
        <end position="519"/>
    </location>
</feature>
<dbReference type="SUPFAM" id="SSF56300">
    <property type="entry name" value="Metallo-dependent phosphatases"/>
    <property type="match status" value="1"/>
</dbReference>
<evidence type="ECO:0000313" key="2">
    <source>
        <dbReference type="EMBL" id="DAE08091.1"/>
    </source>
</evidence>
<dbReference type="InterPro" id="IPR029052">
    <property type="entry name" value="Metallo-depent_PP-like"/>
</dbReference>
<proteinExistence type="predicted"/>
<dbReference type="EMBL" id="BK015464">
    <property type="protein sequence ID" value="DAE08091.1"/>
    <property type="molecule type" value="Genomic_DNA"/>
</dbReference>
<dbReference type="Gene3D" id="3.60.21.10">
    <property type="match status" value="1"/>
</dbReference>
<accession>A0A8S5PNL8</accession>
<dbReference type="Pfam" id="PF00149">
    <property type="entry name" value="Metallophos"/>
    <property type="match status" value="1"/>
</dbReference>